<gene>
    <name evidence="2" type="ORF">Pcinc_008960</name>
</gene>
<organism evidence="2 3">
    <name type="scientific">Petrolisthes cinctipes</name>
    <name type="common">Flat porcelain crab</name>
    <dbReference type="NCBI Taxonomy" id="88211"/>
    <lineage>
        <taxon>Eukaryota</taxon>
        <taxon>Metazoa</taxon>
        <taxon>Ecdysozoa</taxon>
        <taxon>Arthropoda</taxon>
        <taxon>Crustacea</taxon>
        <taxon>Multicrustacea</taxon>
        <taxon>Malacostraca</taxon>
        <taxon>Eumalacostraca</taxon>
        <taxon>Eucarida</taxon>
        <taxon>Decapoda</taxon>
        <taxon>Pleocyemata</taxon>
        <taxon>Anomura</taxon>
        <taxon>Galatheoidea</taxon>
        <taxon>Porcellanidae</taxon>
        <taxon>Petrolisthes</taxon>
    </lineage>
</organism>
<keyword evidence="3" id="KW-1185">Reference proteome</keyword>
<dbReference type="Proteomes" id="UP001286313">
    <property type="component" value="Unassembled WGS sequence"/>
</dbReference>
<evidence type="ECO:0000313" key="3">
    <source>
        <dbReference type="Proteomes" id="UP001286313"/>
    </source>
</evidence>
<proteinExistence type="predicted"/>
<feature type="region of interest" description="Disordered" evidence="1">
    <location>
        <begin position="1"/>
        <end position="76"/>
    </location>
</feature>
<reference evidence="2" key="1">
    <citation type="submission" date="2023-10" db="EMBL/GenBank/DDBJ databases">
        <title>Genome assemblies of two species of porcelain crab, Petrolisthes cinctipes and Petrolisthes manimaculis (Anomura: Porcellanidae).</title>
        <authorList>
            <person name="Angst P."/>
        </authorList>
    </citation>
    <scope>NUCLEOTIDE SEQUENCE</scope>
    <source>
        <strain evidence="2">PB745_01</strain>
        <tissue evidence="2">Gill</tissue>
    </source>
</reference>
<name>A0AAE1G5J7_PETCI</name>
<sequence>MKTQGKGVGVSANQQKMYQEDDTHTLLPSQIQYHRTPLGHPPSSQRSNERALKAPLGTDSITLSTSSPKDCHQVVK</sequence>
<protein>
    <submittedName>
        <fullName evidence="2">Uncharacterized protein</fullName>
    </submittedName>
</protein>
<evidence type="ECO:0000256" key="1">
    <source>
        <dbReference type="SAM" id="MobiDB-lite"/>
    </source>
</evidence>
<evidence type="ECO:0000313" key="2">
    <source>
        <dbReference type="EMBL" id="KAK3886904.1"/>
    </source>
</evidence>
<accession>A0AAE1G5J7</accession>
<feature type="compositionally biased region" description="Polar residues" evidence="1">
    <location>
        <begin position="59"/>
        <end position="68"/>
    </location>
</feature>
<dbReference type="EMBL" id="JAWQEG010000660">
    <property type="protein sequence ID" value="KAK3886904.1"/>
    <property type="molecule type" value="Genomic_DNA"/>
</dbReference>
<dbReference type="AlphaFoldDB" id="A0AAE1G5J7"/>
<comment type="caution">
    <text evidence="2">The sequence shown here is derived from an EMBL/GenBank/DDBJ whole genome shotgun (WGS) entry which is preliminary data.</text>
</comment>